<protein>
    <recommendedName>
        <fullName evidence="8">BHLH domain-containing protein</fullName>
    </recommendedName>
</protein>
<name>A0A8H7R9M4_9FUNG</name>
<evidence type="ECO:0000256" key="5">
    <source>
        <dbReference type="ARBA" id="ARBA00023242"/>
    </source>
</evidence>
<keyword evidence="10" id="KW-1185">Reference proteome</keyword>
<evidence type="ECO:0000256" key="4">
    <source>
        <dbReference type="ARBA" id="ARBA00023163"/>
    </source>
</evidence>
<evidence type="ECO:0000256" key="6">
    <source>
        <dbReference type="SAM" id="Coils"/>
    </source>
</evidence>
<sequence>MNYDRTPTPSYKQMTNSNKTKEKDIHYQSSTTTTIPDSFNANSRPNMSSPSVEHIDEELQQRHMQQLFDKKRRRRESHNAVERRRRDTINERIFELSTLLPERDASKNNKGTILRKSVDHIRLLHDKVNQYQQRVQELENMLEMYRIRWGDLPNNNSNNTTNPTASNATITNNNLNLNNIPPYYQQQ</sequence>
<proteinExistence type="predicted"/>
<evidence type="ECO:0000256" key="7">
    <source>
        <dbReference type="SAM" id="MobiDB-lite"/>
    </source>
</evidence>
<evidence type="ECO:0000256" key="2">
    <source>
        <dbReference type="ARBA" id="ARBA00023015"/>
    </source>
</evidence>
<dbReference type="OrthoDB" id="690068at2759"/>
<dbReference type="InterPro" id="IPR036638">
    <property type="entry name" value="HLH_DNA-bd_sf"/>
</dbReference>
<dbReference type="GO" id="GO:0005634">
    <property type="term" value="C:nucleus"/>
    <property type="evidence" value="ECO:0007669"/>
    <property type="project" value="UniProtKB-SubCell"/>
</dbReference>
<keyword evidence="6" id="KW-0175">Coiled coil</keyword>
<dbReference type="SUPFAM" id="SSF47459">
    <property type="entry name" value="HLH, helix-loop-helix DNA-binding domain"/>
    <property type="match status" value="1"/>
</dbReference>
<comment type="subcellular location">
    <subcellularLocation>
        <location evidence="1">Nucleus</location>
    </subcellularLocation>
</comment>
<dbReference type="PANTHER" id="PTHR45776:SF2">
    <property type="entry name" value="MIP04163P"/>
    <property type="match status" value="1"/>
</dbReference>
<keyword evidence="2" id="KW-0805">Transcription regulation</keyword>
<keyword evidence="3" id="KW-0238">DNA-binding</keyword>
<feature type="region of interest" description="Disordered" evidence="7">
    <location>
        <begin position="1"/>
        <end position="51"/>
    </location>
</feature>
<reference evidence="9" key="1">
    <citation type="submission" date="2020-12" db="EMBL/GenBank/DDBJ databases">
        <title>Metabolic potential, ecology and presence of endohyphal bacteria is reflected in genomic diversity of Mucoromycotina.</title>
        <authorList>
            <person name="Muszewska A."/>
            <person name="Okrasinska A."/>
            <person name="Steczkiewicz K."/>
            <person name="Drgas O."/>
            <person name="Orlowska M."/>
            <person name="Perlinska-Lenart U."/>
            <person name="Aleksandrzak-Piekarczyk T."/>
            <person name="Szatraj K."/>
            <person name="Zielenkiewicz U."/>
            <person name="Pilsyk S."/>
            <person name="Malc E."/>
            <person name="Mieczkowski P."/>
            <person name="Kruszewska J.S."/>
            <person name="Biernat P."/>
            <person name="Pawlowska J."/>
        </authorList>
    </citation>
    <scope>NUCLEOTIDE SEQUENCE</scope>
    <source>
        <strain evidence="9">CBS 226.32</strain>
    </source>
</reference>
<keyword evidence="4" id="KW-0804">Transcription</keyword>
<dbReference type="CDD" id="cd11387">
    <property type="entry name" value="bHLHzip_USF_MITF"/>
    <property type="match status" value="1"/>
</dbReference>
<evidence type="ECO:0000256" key="3">
    <source>
        <dbReference type="ARBA" id="ARBA00023125"/>
    </source>
</evidence>
<organism evidence="9 10">
    <name type="scientific">Mucor plumbeus</name>
    <dbReference type="NCBI Taxonomy" id="97098"/>
    <lineage>
        <taxon>Eukaryota</taxon>
        <taxon>Fungi</taxon>
        <taxon>Fungi incertae sedis</taxon>
        <taxon>Mucoromycota</taxon>
        <taxon>Mucoromycotina</taxon>
        <taxon>Mucoromycetes</taxon>
        <taxon>Mucorales</taxon>
        <taxon>Mucorineae</taxon>
        <taxon>Mucoraceae</taxon>
        <taxon>Mucor</taxon>
    </lineage>
</organism>
<keyword evidence="5" id="KW-0539">Nucleus</keyword>
<feature type="compositionally biased region" description="Polar residues" evidence="7">
    <location>
        <begin position="27"/>
        <end position="51"/>
    </location>
</feature>
<feature type="coiled-coil region" evidence="6">
    <location>
        <begin position="121"/>
        <end position="148"/>
    </location>
</feature>
<evidence type="ECO:0000313" key="10">
    <source>
        <dbReference type="Proteomes" id="UP000650833"/>
    </source>
</evidence>
<gene>
    <name evidence="9" type="ORF">INT46_009418</name>
</gene>
<dbReference type="SMART" id="SM00353">
    <property type="entry name" value="HLH"/>
    <property type="match status" value="1"/>
</dbReference>
<dbReference type="Pfam" id="PF00010">
    <property type="entry name" value="HLH"/>
    <property type="match status" value="1"/>
</dbReference>
<dbReference type="Gene3D" id="4.10.280.10">
    <property type="entry name" value="Helix-loop-helix DNA-binding domain"/>
    <property type="match status" value="1"/>
</dbReference>
<dbReference type="InterPro" id="IPR011598">
    <property type="entry name" value="bHLH_dom"/>
</dbReference>
<dbReference type="EMBL" id="JAEPRC010000141">
    <property type="protein sequence ID" value="KAG2206914.1"/>
    <property type="molecule type" value="Genomic_DNA"/>
</dbReference>
<dbReference type="Proteomes" id="UP000650833">
    <property type="component" value="Unassembled WGS sequence"/>
</dbReference>
<evidence type="ECO:0000259" key="8">
    <source>
        <dbReference type="PROSITE" id="PS50888"/>
    </source>
</evidence>
<dbReference type="GO" id="GO:0000981">
    <property type="term" value="F:DNA-binding transcription factor activity, RNA polymerase II-specific"/>
    <property type="evidence" value="ECO:0007669"/>
    <property type="project" value="TreeGrafter"/>
</dbReference>
<dbReference type="GO" id="GO:0046983">
    <property type="term" value="F:protein dimerization activity"/>
    <property type="evidence" value="ECO:0007669"/>
    <property type="project" value="InterPro"/>
</dbReference>
<evidence type="ECO:0000256" key="1">
    <source>
        <dbReference type="ARBA" id="ARBA00004123"/>
    </source>
</evidence>
<comment type="caution">
    <text evidence="9">The sequence shown here is derived from an EMBL/GenBank/DDBJ whole genome shotgun (WGS) entry which is preliminary data.</text>
</comment>
<dbReference type="PANTHER" id="PTHR45776">
    <property type="entry name" value="MIP04163P"/>
    <property type="match status" value="1"/>
</dbReference>
<evidence type="ECO:0000313" key="9">
    <source>
        <dbReference type="EMBL" id="KAG2206914.1"/>
    </source>
</evidence>
<accession>A0A8H7R9M4</accession>
<dbReference type="AlphaFoldDB" id="A0A8H7R9M4"/>
<feature type="compositionally biased region" description="Polar residues" evidence="7">
    <location>
        <begin position="1"/>
        <end position="18"/>
    </location>
</feature>
<dbReference type="PROSITE" id="PS50888">
    <property type="entry name" value="BHLH"/>
    <property type="match status" value="1"/>
</dbReference>
<feature type="region of interest" description="Disordered" evidence="7">
    <location>
        <begin position="154"/>
        <end position="187"/>
    </location>
</feature>
<dbReference type="GO" id="GO:0000978">
    <property type="term" value="F:RNA polymerase II cis-regulatory region sequence-specific DNA binding"/>
    <property type="evidence" value="ECO:0007669"/>
    <property type="project" value="TreeGrafter"/>
</dbReference>
<feature type="domain" description="BHLH" evidence="8">
    <location>
        <begin position="73"/>
        <end position="124"/>
    </location>
</feature>